<organism evidence="3 4">
    <name type="scientific">Polarella glacialis</name>
    <name type="common">Dinoflagellate</name>
    <dbReference type="NCBI Taxonomy" id="89957"/>
    <lineage>
        <taxon>Eukaryota</taxon>
        <taxon>Sar</taxon>
        <taxon>Alveolata</taxon>
        <taxon>Dinophyceae</taxon>
        <taxon>Suessiales</taxon>
        <taxon>Suessiaceae</taxon>
        <taxon>Polarella</taxon>
    </lineage>
</organism>
<dbReference type="OMA" id="GREKANY"/>
<dbReference type="Gene3D" id="3.40.50.150">
    <property type="entry name" value="Vaccinia Virus protein VP39"/>
    <property type="match status" value="1"/>
</dbReference>
<dbReference type="GO" id="GO:0016491">
    <property type="term" value="F:oxidoreductase activity"/>
    <property type="evidence" value="ECO:0007669"/>
    <property type="project" value="UniProtKB-ARBA"/>
</dbReference>
<comment type="caution">
    <text evidence="3">The sequence shown here is derived from an EMBL/GenBank/DDBJ whole genome shotgun (WGS) entry which is preliminary data.</text>
</comment>
<reference evidence="3" key="1">
    <citation type="submission" date="2021-02" db="EMBL/GenBank/DDBJ databases">
        <authorList>
            <person name="Dougan E. K."/>
            <person name="Rhodes N."/>
            <person name="Thang M."/>
            <person name="Chan C."/>
        </authorList>
    </citation>
    <scope>NUCLEOTIDE SEQUENCE</scope>
</reference>
<dbReference type="InterPro" id="IPR029063">
    <property type="entry name" value="SAM-dependent_MTases_sf"/>
</dbReference>
<comment type="cofactor">
    <cofactor evidence="1">
        <name>Fe cation</name>
        <dbReference type="ChEBI" id="CHEBI:24875"/>
    </cofactor>
</comment>
<dbReference type="OrthoDB" id="445007at2759"/>
<dbReference type="Gene3D" id="2.60.120.620">
    <property type="entry name" value="q2cbj1_9rhob like domain"/>
    <property type="match status" value="1"/>
</dbReference>
<evidence type="ECO:0008006" key="5">
    <source>
        <dbReference type="Google" id="ProtNLM"/>
    </source>
</evidence>
<dbReference type="InterPro" id="IPR008775">
    <property type="entry name" value="Phytyl_CoA_dOase-like"/>
</dbReference>
<evidence type="ECO:0000313" key="4">
    <source>
        <dbReference type="Proteomes" id="UP000654075"/>
    </source>
</evidence>
<feature type="region of interest" description="Disordered" evidence="2">
    <location>
        <begin position="525"/>
        <end position="544"/>
    </location>
</feature>
<sequence length="558" mass="61332">MCDAVRPDRTSAPHWHWQLSECIEALDLDAGHVLLDFSRNEGIFARDLSSAVGCKLQRAPAPRGAQDDKTASGEPSLVACDRGLLWGFQDHSRGPPAAGSEDGAAFLQELRTLRKHLKPGSKLLVAIRRYGDLPWPSTWKLGWPKCEEDVVRRLRSAGYDDVTLREVSYPCELSLDRWCAFLRSRSWSNALEKHISDDQLHQGIENLREQFGSCDCTVQHLQFRDCLVFITAEVSIFGPKGEPKGSAPKRRRTTWASNPKGNVGLEMAQLRPLPLGLRLARDGFVAPLQVLSSEEAAEALFRLDQHVAATASARTEDKLCVEDLDGDNRFKLHVLYPWAERLVRHPKLLDAVRAALGTDDVLVWFSDVNAKGPYSLRHAARHQDGTYASLSPSDLAVTVWLALTDSSTSMGGLIFQQGSHLQGQLPHRVDLEEDNMIGFCSSHDDSATLDASSVPVELRAGEASLHTFRTVHWSGPNLTPHRRVGLAIRYVAAAIGRNRGLAVRETATLAAGCYDPSQGVFDLEPPPADNAGPAERAVHADAMAREQANYSADIDEAA</sequence>
<dbReference type="PANTHER" id="PTHR20883">
    <property type="entry name" value="PHYTANOYL-COA DIOXYGENASE DOMAIN CONTAINING 1"/>
    <property type="match status" value="1"/>
</dbReference>
<evidence type="ECO:0000256" key="1">
    <source>
        <dbReference type="ARBA" id="ARBA00001962"/>
    </source>
</evidence>
<dbReference type="GO" id="GO:0046872">
    <property type="term" value="F:metal ion binding"/>
    <property type="evidence" value="ECO:0007669"/>
    <property type="project" value="UniProtKB-ARBA"/>
</dbReference>
<evidence type="ECO:0000256" key="2">
    <source>
        <dbReference type="SAM" id="MobiDB-lite"/>
    </source>
</evidence>
<protein>
    <recommendedName>
        <fullName evidence="5">Phytanoyl-CoA dioxygenase</fullName>
    </recommendedName>
</protein>
<dbReference type="Pfam" id="PF05721">
    <property type="entry name" value="PhyH"/>
    <property type="match status" value="1"/>
</dbReference>
<evidence type="ECO:0000313" key="3">
    <source>
        <dbReference type="EMBL" id="CAE8600068.1"/>
    </source>
</evidence>
<accession>A0A813EQP6</accession>
<dbReference type="PANTHER" id="PTHR20883:SF48">
    <property type="entry name" value="ECTOINE DIOXYGENASE"/>
    <property type="match status" value="1"/>
</dbReference>
<name>A0A813EQP6_POLGL</name>
<keyword evidence="4" id="KW-1185">Reference proteome</keyword>
<dbReference type="AlphaFoldDB" id="A0A813EQP6"/>
<dbReference type="Proteomes" id="UP000654075">
    <property type="component" value="Unassembled WGS sequence"/>
</dbReference>
<dbReference type="SUPFAM" id="SSF51197">
    <property type="entry name" value="Clavaminate synthase-like"/>
    <property type="match status" value="1"/>
</dbReference>
<dbReference type="SUPFAM" id="SSF53335">
    <property type="entry name" value="S-adenosyl-L-methionine-dependent methyltransferases"/>
    <property type="match status" value="1"/>
</dbReference>
<proteinExistence type="predicted"/>
<gene>
    <name evidence="3" type="ORF">PGLA1383_LOCUS18405</name>
</gene>
<dbReference type="EMBL" id="CAJNNV010011760">
    <property type="protein sequence ID" value="CAE8600068.1"/>
    <property type="molecule type" value="Genomic_DNA"/>
</dbReference>